<evidence type="ECO:0000313" key="4">
    <source>
        <dbReference type="Proteomes" id="UP000198424"/>
    </source>
</evidence>
<evidence type="ECO:0000313" key="2">
    <source>
        <dbReference type="EMBL" id="OXA97821.1"/>
    </source>
</evidence>
<keyword evidence="4" id="KW-1185">Reference proteome</keyword>
<dbReference type="AlphaFoldDB" id="A0A086A399"/>
<sequence>MNIQRRSNLEKEITIINNITIKAQEAYLIVKYLQENEIDQDVMYEKQMNTFFYYSRVIYWQMTIIELAKLLKEKEKFSLYSIIQKLKKDGEYSELKVPSLQIEKWEIVLEEQKQSIDNLKLQRDKIYVHEDGSDNISNLIPLTTITLFLDLAKEIILFLGKLLNLTHRMFDVINSPAVSLKGSISSIVAEKKNSMEKYRELAKEYNLENELPPQSS</sequence>
<gene>
    <name evidence="2" type="ORF">B0A62_02910</name>
    <name evidence="1" type="ORF">IW20_19670</name>
</gene>
<comment type="caution">
    <text evidence="1">The sequence shown here is derived from an EMBL/GenBank/DDBJ whole genome shotgun (WGS) entry which is preliminary data.</text>
</comment>
<name>A0A086A399_FLAHY</name>
<dbReference type="EMBL" id="JPRM01000036">
    <property type="protein sequence ID" value="KFF11163.1"/>
    <property type="molecule type" value="Genomic_DNA"/>
</dbReference>
<dbReference type="OrthoDB" id="1454685at2"/>
<proteinExistence type="predicted"/>
<reference evidence="1 3" key="1">
    <citation type="submission" date="2014-07" db="EMBL/GenBank/DDBJ databases">
        <title>Genome of Flavobacterium hydatis DSM 2063.</title>
        <authorList>
            <person name="Pipes S.E."/>
            <person name="Stropko S.J."/>
            <person name="Newman J.D."/>
        </authorList>
    </citation>
    <scope>NUCLEOTIDE SEQUENCE [LARGE SCALE GENOMIC DNA]</scope>
    <source>
        <strain evidence="1 3">DSM 2063</strain>
    </source>
</reference>
<dbReference type="eggNOG" id="ENOG5033G52">
    <property type="taxonomic scope" value="Bacteria"/>
</dbReference>
<dbReference type="Proteomes" id="UP000198424">
    <property type="component" value="Unassembled WGS sequence"/>
</dbReference>
<organism evidence="1 3">
    <name type="scientific">Flavobacterium hydatis</name>
    <name type="common">Cytophaga aquatilis</name>
    <dbReference type="NCBI Taxonomy" id="991"/>
    <lineage>
        <taxon>Bacteria</taxon>
        <taxon>Pseudomonadati</taxon>
        <taxon>Bacteroidota</taxon>
        <taxon>Flavobacteriia</taxon>
        <taxon>Flavobacteriales</taxon>
        <taxon>Flavobacteriaceae</taxon>
        <taxon>Flavobacterium</taxon>
    </lineage>
</organism>
<dbReference type="RefSeq" id="WP_035626156.1">
    <property type="nucleotide sequence ID" value="NZ_JBEWQG010000007.1"/>
</dbReference>
<evidence type="ECO:0000313" key="3">
    <source>
        <dbReference type="Proteomes" id="UP000028712"/>
    </source>
</evidence>
<protein>
    <submittedName>
        <fullName evidence="1">Uncharacterized protein</fullName>
    </submittedName>
</protein>
<evidence type="ECO:0000313" key="1">
    <source>
        <dbReference type="EMBL" id="KFF11163.1"/>
    </source>
</evidence>
<accession>A0A086A399</accession>
<dbReference type="EMBL" id="MUGY01000002">
    <property type="protein sequence ID" value="OXA97821.1"/>
    <property type="molecule type" value="Genomic_DNA"/>
</dbReference>
<reference evidence="2 4" key="2">
    <citation type="submission" date="2016-11" db="EMBL/GenBank/DDBJ databases">
        <title>Whole genomes of Flavobacteriaceae.</title>
        <authorList>
            <person name="Stine C."/>
            <person name="Li C."/>
            <person name="Tadesse D."/>
        </authorList>
    </citation>
    <scope>NUCLEOTIDE SEQUENCE [LARGE SCALE GENOMIC DNA]</scope>
    <source>
        <strain evidence="2 4">ATCC 29551</strain>
    </source>
</reference>
<dbReference type="Proteomes" id="UP000028712">
    <property type="component" value="Unassembled WGS sequence"/>
</dbReference>